<proteinExistence type="predicted"/>
<evidence type="ECO:0000256" key="1">
    <source>
        <dbReference type="SAM" id="MobiDB-lite"/>
    </source>
</evidence>
<dbReference type="AlphaFoldDB" id="A0AAE0K1N1"/>
<dbReference type="InterPro" id="IPR000210">
    <property type="entry name" value="BTB/POZ_dom"/>
</dbReference>
<feature type="domain" description="BTB" evidence="2">
    <location>
        <begin position="67"/>
        <end position="167"/>
    </location>
</feature>
<evidence type="ECO:0000313" key="3">
    <source>
        <dbReference type="EMBL" id="KAK3367771.1"/>
    </source>
</evidence>
<feature type="compositionally biased region" description="Basic and acidic residues" evidence="1">
    <location>
        <begin position="42"/>
        <end position="51"/>
    </location>
</feature>
<evidence type="ECO:0000259" key="2">
    <source>
        <dbReference type="PROSITE" id="PS50097"/>
    </source>
</evidence>
<feature type="compositionally biased region" description="Low complexity" evidence="1">
    <location>
        <begin position="461"/>
        <end position="478"/>
    </location>
</feature>
<gene>
    <name evidence="3" type="ORF">B0H63DRAFT_565671</name>
</gene>
<dbReference type="SUPFAM" id="SSF54695">
    <property type="entry name" value="POZ domain"/>
    <property type="match status" value="1"/>
</dbReference>
<dbReference type="Gene3D" id="3.30.710.10">
    <property type="entry name" value="Potassium Channel Kv1.1, Chain A"/>
    <property type="match status" value="1"/>
</dbReference>
<dbReference type="PROSITE" id="PS50097">
    <property type="entry name" value="BTB"/>
    <property type="match status" value="1"/>
</dbReference>
<feature type="compositionally biased region" description="Low complexity" evidence="1">
    <location>
        <begin position="486"/>
        <end position="525"/>
    </location>
</feature>
<feature type="compositionally biased region" description="Polar residues" evidence="1">
    <location>
        <begin position="439"/>
        <end position="460"/>
    </location>
</feature>
<accession>A0AAE0K1N1</accession>
<reference evidence="3" key="2">
    <citation type="submission" date="2023-06" db="EMBL/GenBank/DDBJ databases">
        <authorList>
            <consortium name="Lawrence Berkeley National Laboratory"/>
            <person name="Haridas S."/>
            <person name="Hensen N."/>
            <person name="Bonometti L."/>
            <person name="Westerberg I."/>
            <person name="Brannstrom I.O."/>
            <person name="Guillou S."/>
            <person name="Cros-Aarteil S."/>
            <person name="Calhoun S."/>
            <person name="Kuo A."/>
            <person name="Mondo S."/>
            <person name="Pangilinan J."/>
            <person name="Riley R."/>
            <person name="LaButti K."/>
            <person name="Andreopoulos B."/>
            <person name="Lipzen A."/>
            <person name="Chen C."/>
            <person name="Yanf M."/>
            <person name="Daum C."/>
            <person name="Ng V."/>
            <person name="Clum A."/>
            <person name="Steindorff A."/>
            <person name="Ohm R."/>
            <person name="Martin F."/>
            <person name="Silar P."/>
            <person name="Natvig D."/>
            <person name="Lalanne C."/>
            <person name="Gautier V."/>
            <person name="Ament-velasquez S.L."/>
            <person name="Kruys A."/>
            <person name="Hutchinson M.I."/>
            <person name="Powell A.J."/>
            <person name="Barry K."/>
            <person name="Miller A.N."/>
            <person name="Grigoriev I.V."/>
            <person name="Debuchy R."/>
            <person name="Gladieux P."/>
            <person name="Thoren M.H."/>
            <person name="Johannesson H."/>
        </authorList>
    </citation>
    <scope>NUCLEOTIDE SEQUENCE</scope>
    <source>
        <strain evidence="3">CBS 232.78</strain>
    </source>
</reference>
<dbReference type="Proteomes" id="UP001285441">
    <property type="component" value="Unassembled WGS sequence"/>
</dbReference>
<sequence>MAPTHRKPSSSGSEYEPMDSPSPQPRHHTARTTPRHNKRQHNGGEAEKMDRRYTEDDLRLLDSGNFSDARVIFKDRVWNVHKTIMCPRSKWFADAYKGTPEASRDRPNAWPSASPPNCGTRKLTPSQDGQTSVVNLTPDPENASDRTEDEINTLIRFIYSGALDPKVWSTRVNPSFKRFVRLFNLGHEYSVTALCDDALALLRDFCDLKLAELCSYDTDKSGRHGVVDIHKHDPTDYIENLIDAIWASYTVQTNTCAQALLCAFVWAGRERLLKEDPYINDYFLKVCEGCPMFGNHMFQISMGVDPSRWLPMSGEQVREVTMGFDHTHKTQHPDRCASCNECFDDKNMKKAMYTPFMVVARPAAYCLHCVKKHDPNDKPFWRERDDESSSLARVKKDLSAATEDVANKIKQEENSSPSPGRLAATPVKRGQKRAREPVVSSSQPSAKKQAGSSARANTGIASSSLGGASASSSNQAAAVPKKRGRPPLSSDASSPPSPAARKTPAAAKKAPGSSKKPAAPSGDDK</sequence>
<dbReference type="InterPro" id="IPR011333">
    <property type="entry name" value="SKP1/BTB/POZ_sf"/>
</dbReference>
<evidence type="ECO:0000313" key="4">
    <source>
        <dbReference type="Proteomes" id="UP001285441"/>
    </source>
</evidence>
<protein>
    <recommendedName>
        <fullName evidence="2">BTB domain-containing protein</fullName>
    </recommendedName>
</protein>
<feature type="compositionally biased region" description="Polar residues" evidence="1">
    <location>
        <begin position="123"/>
        <end position="135"/>
    </location>
</feature>
<dbReference type="EMBL" id="JAULSW010000011">
    <property type="protein sequence ID" value="KAK3367771.1"/>
    <property type="molecule type" value="Genomic_DNA"/>
</dbReference>
<keyword evidence="4" id="KW-1185">Reference proteome</keyword>
<reference evidence="3" key="1">
    <citation type="journal article" date="2023" name="Mol. Phylogenet. Evol.">
        <title>Genome-scale phylogeny and comparative genomics of the fungal order Sordariales.</title>
        <authorList>
            <person name="Hensen N."/>
            <person name="Bonometti L."/>
            <person name="Westerberg I."/>
            <person name="Brannstrom I.O."/>
            <person name="Guillou S."/>
            <person name="Cros-Aarteil S."/>
            <person name="Calhoun S."/>
            <person name="Haridas S."/>
            <person name="Kuo A."/>
            <person name="Mondo S."/>
            <person name="Pangilinan J."/>
            <person name="Riley R."/>
            <person name="LaButti K."/>
            <person name="Andreopoulos B."/>
            <person name="Lipzen A."/>
            <person name="Chen C."/>
            <person name="Yan M."/>
            <person name="Daum C."/>
            <person name="Ng V."/>
            <person name="Clum A."/>
            <person name="Steindorff A."/>
            <person name="Ohm R.A."/>
            <person name="Martin F."/>
            <person name="Silar P."/>
            <person name="Natvig D.O."/>
            <person name="Lalanne C."/>
            <person name="Gautier V."/>
            <person name="Ament-Velasquez S.L."/>
            <person name="Kruys A."/>
            <person name="Hutchinson M.I."/>
            <person name="Powell A.J."/>
            <person name="Barry K."/>
            <person name="Miller A.N."/>
            <person name="Grigoriev I.V."/>
            <person name="Debuchy R."/>
            <person name="Gladieux P."/>
            <person name="Hiltunen Thoren M."/>
            <person name="Johannesson H."/>
        </authorList>
    </citation>
    <scope>NUCLEOTIDE SEQUENCE</scope>
    <source>
        <strain evidence="3">CBS 232.78</strain>
    </source>
</reference>
<name>A0AAE0K1N1_9PEZI</name>
<feature type="compositionally biased region" description="Basic and acidic residues" evidence="1">
    <location>
        <begin position="377"/>
        <end position="387"/>
    </location>
</feature>
<feature type="region of interest" description="Disordered" evidence="1">
    <location>
        <begin position="100"/>
        <end position="145"/>
    </location>
</feature>
<feature type="compositionally biased region" description="Basic residues" evidence="1">
    <location>
        <begin position="25"/>
        <end position="41"/>
    </location>
</feature>
<feature type="region of interest" description="Disordered" evidence="1">
    <location>
        <begin position="377"/>
        <end position="525"/>
    </location>
</feature>
<organism evidence="3 4">
    <name type="scientific">Podospora didyma</name>
    <dbReference type="NCBI Taxonomy" id="330526"/>
    <lineage>
        <taxon>Eukaryota</taxon>
        <taxon>Fungi</taxon>
        <taxon>Dikarya</taxon>
        <taxon>Ascomycota</taxon>
        <taxon>Pezizomycotina</taxon>
        <taxon>Sordariomycetes</taxon>
        <taxon>Sordariomycetidae</taxon>
        <taxon>Sordariales</taxon>
        <taxon>Podosporaceae</taxon>
        <taxon>Podospora</taxon>
    </lineage>
</organism>
<comment type="caution">
    <text evidence="3">The sequence shown here is derived from an EMBL/GenBank/DDBJ whole genome shotgun (WGS) entry which is preliminary data.</text>
</comment>
<feature type="region of interest" description="Disordered" evidence="1">
    <location>
        <begin position="1"/>
        <end position="51"/>
    </location>
</feature>